<name>A0A6B0YWI3_9CHLR</name>
<sequence length="85" mass="10098">MPRTTKTITFSLPLEMADWVEEMVQQEGCSRSALLREALYRYKEENEWQQLLRYGEQRTREQKIIPEDVNSLVEEYRADIGSSRA</sequence>
<feature type="domain" description="Ribbon-helix-helix protein CopG" evidence="1">
    <location>
        <begin position="6"/>
        <end position="45"/>
    </location>
</feature>
<dbReference type="Gene3D" id="1.10.1220.10">
    <property type="entry name" value="Met repressor-like"/>
    <property type="match status" value="1"/>
</dbReference>
<dbReference type="AlphaFoldDB" id="A0A6B0YWI3"/>
<comment type="caution">
    <text evidence="2">The sequence shown here is derived from an EMBL/GenBank/DDBJ whole genome shotgun (WGS) entry which is preliminary data.</text>
</comment>
<protein>
    <submittedName>
        <fullName evidence="2">Ribbon-helix-helix protein, CopG family</fullName>
    </submittedName>
</protein>
<dbReference type="InterPro" id="IPR002145">
    <property type="entry name" value="CopG"/>
</dbReference>
<evidence type="ECO:0000313" key="2">
    <source>
        <dbReference type="EMBL" id="MXY94515.1"/>
    </source>
</evidence>
<dbReference type="SUPFAM" id="SSF47598">
    <property type="entry name" value="Ribbon-helix-helix"/>
    <property type="match status" value="1"/>
</dbReference>
<accession>A0A6B0YWI3</accession>
<gene>
    <name evidence="2" type="ORF">F4Y42_13825</name>
</gene>
<proteinExistence type="predicted"/>
<dbReference type="GO" id="GO:0006355">
    <property type="term" value="P:regulation of DNA-templated transcription"/>
    <property type="evidence" value="ECO:0007669"/>
    <property type="project" value="InterPro"/>
</dbReference>
<organism evidence="2">
    <name type="scientific">Caldilineaceae bacterium SB0664_bin_27</name>
    <dbReference type="NCBI Taxonomy" id="2605260"/>
    <lineage>
        <taxon>Bacteria</taxon>
        <taxon>Bacillati</taxon>
        <taxon>Chloroflexota</taxon>
        <taxon>Caldilineae</taxon>
        <taxon>Caldilineales</taxon>
        <taxon>Caldilineaceae</taxon>
    </lineage>
</organism>
<dbReference type="InterPro" id="IPR013321">
    <property type="entry name" value="Arc_rbn_hlx_hlx"/>
</dbReference>
<dbReference type="InterPro" id="IPR010985">
    <property type="entry name" value="Ribbon_hlx_hlx"/>
</dbReference>
<evidence type="ECO:0000259" key="1">
    <source>
        <dbReference type="Pfam" id="PF01402"/>
    </source>
</evidence>
<reference evidence="2" key="1">
    <citation type="submission" date="2019-09" db="EMBL/GenBank/DDBJ databases">
        <title>Characterisation of the sponge microbiome using genome-centric metagenomics.</title>
        <authorList>
            <person name="Engelberts J.P."/>
            <person name="Robbins S.J."/>
            <person name="De Goeij J.M."/>
            <person name="Aranda M."/>
            <person name="Bell S.C."/>
            <person name="Webster N.S."/>
        </authorList>
    </citation>
    <scope>NUCLEOTIDE SEQUENCE</scope>
    <source>
        <strain evidence="2">SB0664_bin_27</strain>
    </source>
</reference>
<dbReference type="Pfam" id="PF01402">
    <property type="entry name" value="RHH_1"/>
    <property type="match status" value="1"/>
</dbReference>
<dbReference type="EMBL" id="VXRG01000114">
    <property type="protein sequence ID" value="MXY94515.1"/>
    <property type="molecule type" value="Genomic_DNA"/>
</dbReference>